<dbReference type="OrthoDB" id="498204at2759"/>
<sequence length="400" mass="42635">MRRAALGLRGRRGARVLGAARAPRSLHVAVVGGGVVGVSTADELLKRGCRVTLLEATQEVAGVSSATWGNAGTLWKSLRGTTPCEPATLWRTLKLLGRDPGHEKNVFINNSCLTDAAFYRWALALARCSNPSDYDWPTAHGDAQRYLLERAVALGAGGLRVAGGEVRSSKGAVLASDASDALGDSALYTQALAEDCKARGVHVWTNAPASLTANGLEVDGACVEADVIVLCAGAASTTLLPFYVPIHPLRGYSITARVTDAERAPEASFFVHPKHLYCTRLDEERVRFTCYGEFVPLRKTPPTAALETRLKRLIDYAVPDASEWSDFVDCEVWHGDRPLTPDGLPLVGKLAPGLYINAGHGFNGWRDAGITASFVAGLVAGGEDDAPAYVEAWAPGRFNL</sequence>
<dbReference type="InterPro" id="IPR006076">
    <property type="entry name" value="FAD-dep_OxRdtase"/>
</dbReference>
<dbReference type="GO" id="GO:0016491">
    <property type="term" value="F:oxidoreductase activity"/>
    <property type="evidence" value="ECO:0007669"/>
    <property type="project" value="UniProtKB-KW"/>
</dbReference>
<dbReference type="PANTHER" id="PTHR13847:SF289">
    <property type="entry name" value="GLYCINE OXIDASE"/>
    <property type="match status" value="1"/>
</dbReference>
<name>A0A7S3ZRF8_9STRA</name>
<evidence type="ECO:0000313" key="3">
    <source>
        <dbReference type="EMBL" id="CAE0691558.1"/>
    </source>
</evidence>
<keyword evidence="1" id="KW-0560">Oxidoreductase</keyword>
<evidence type="ECO:0000313" key="4">
    <source>
        <dbReference type="EMBL" id="CAH0372255.1"/>
    </source>
</evidence>
<dbReference type="PANTHER" id="PTHR13847">
    <property type="entry name" value="SARCOSINE DEHYDROGENASE-RELATED"/>
    <property type="match status" value="1"/>
</dbReference>
<reference evidence="4" key="2">
    <citation type="submission" date="2021-11" db="EMBL/GenBank/DDBJ databases">
        <authorList>
            <consortium name="Genoscope - CEA"/>
            <person name="William W."/>
        </authorList>
    </citation>
    <scope>NUCLEOTIDE SEQUENCE</scope>
</reference>
<gene>
    <name evidence="3" type="ORF">PCAL00307_LOCUS6994</name>
    <name evidence="4" type="ORF">PECAL_3P22380</name>
</gene>
<evidence type="ECO:0000256" key="1">
    <source>
        <dbReference type="ARBA" id="ARBA00023002"/>
    </source>
</evidence>
<dbReference type="SUPFAM" id="SSF51971">
    <property type="entry name" value="Nucleotide-binding domain"/>
    <property type="match status" value="1"/>
</dbReference>
<protein>
    <recommendedName>
        <fullName evidence="2">FAD dependent oxidoreductase domain-containing protein</fullName>
    </recommendedName>
</protein>
<evidence type="ECO:0000259" key="2">
    <source>
        <dbReference type="Pfam" id="PF01266"/>
    </source>
</evidence>
<reference evidence="3" key="1">
    <citation type="submission" date="2021-01" db="EMBL/GenBank/DDBJ databases">
        <authorList>
            <person name="Corre E."/>
            <person name="Pelletier E."/>
            <person name="Niang G."/>
            <person name="Scheremetjew M."/>
            <person name="Finn R."/>
            <person name="Kale V."/>
            <person name="Holt S."/>
            <person name="Cochrane G."/>
            <person name="Meng A."/>
            <person name="Brown T."/>
            <person name="Cohen L."/>
        </authorList>
    </citation>
    <scope>NUCLEOTIDE SEQUENCE</scope>
    <source>
        <strain evidence="3">CCMP1756</strain>
    </source>
</reference>
<keyword evidence="5" id="KW-1185">Reference proteome</keyword>
<proteinExistence type="predicted"/>
<dbReference type="Gene3D" id="3.30.9.10">
    <property type="entry name" value="D-Amino Acid Oxidase, subunit A, domain 2"/>
    <property type="match status" value="1"/>
</dbReference>
<dbReference type="AlphaFoldDB" id="A0A7S3ZRF8"/>
<dbReference type="Proteomes" id="UP000789595">
    <property type="component" value="Unassembled WGS sequence"/>
</dbReference>
<dbReference type="Pfam" id="PF01266">
    <property type="entry name" value="DAO"/>
    <property type="match status" value="1"/>
</dbReference>
<dbReference type="Gene3D" id="3.50.50.60">
    <property type="entry name" value="FAD/NAD(P)-binding domain"/>
    <property type="match status" value="1"/>
</dbReference>
<evidence type="ECO:0000313" key="5">
    <source>
        <dbReference type="Proteomes" id="UP000789595"/>
    </source>
</evidence>
<dbReference type="InterPro" id="IPR036188">
    <property type="entry name" value="FAD/NAD-bd_sf"/>
</dbReference>
<organism evidence="3">
    <name type="scientific">Pelagomonas calceolata</name>
    <dbReference type="NCBI Taxonomy" id="35677"/>
    <lineage>
        <taxon>Eukaryota</taxon>
        <taxon>Sar</taxon>
        <taxon>Stramenopiles</taxon>
        <taxon>Ochrophyta</taxon>
        <taxon>Pelagophyceae</taxon>
        <taxon>Pelagomonadales</taxon>
        <taxon>Pelagomonadaceae</taxon>
        <taxon>Pelagomonas</taxon>
    </lineage>
</organism>
<dbReference type="EMBL" id="CAKKNE010000003">
    <property type="protein sequence ID" value="CAH0372255.1"/>
    <property type="molecule type" value="Genomic_DNA"/>
</dbReference>
<accession>A0A7S3ZRF8</accession>
<dbReference type="EMBL" id="HBIW01008266">
    <property type="protein sequence ID" value="CAE0691558.1"/>
    <property type="molecule type" value="Transcribed_RNA"/>
</dbReference>
<dbReference type="GO" id="GO:0005737">
    <property type="term" value="C:cytoplasm"/>
    <property type="evidence" value="ECO:0007669"/>
    <property type="project" value="TreeGrafter"/>
</dbReference>
<feature type="domain" description="FAD dependent oxidoreductase" evidence="2">
    <location>
        <begin position="27"/>
        <end position="376"/>
    </location>
</feature>